<evidence type="ECO:0000313" key="5">
    <source>
        <dbReference type="EMBL" id="PRX50421.1"/>
    </source>
</evidence>
<dbReference type="Gene3D" id="1.50.10.10">
    <property type="match status" value="1"/>
</dbReference>
<comment type="similarity">
    <text evidence="1">Belongs to the glycosyl hydrolase 63 family.</text>
</comment>
<name>A0A2T0M1H5_9PSEU</name>
<dbReference type="InterPro" id="IPR012341">
    <property type="entry name" value="6hp_glycosidase-like_sf"/>
</dbReference>
<dbReference type="PANTHER" id="PTHR10412:SF11">
    <property type="entry name" value="MANNOSYL-OLIGOSACCHARIDE GLUCOSIDASE"/>
    <property type="match status" value="1"/>
</dbReference>
<dbReference type="PANTHER" id="PTHR10412">
    <property type="entry name" value="MANNOSYL-OLIGOSACCHARIDE GLUCOSIDASE"/>
    <property type="match status" value="1"/>
</dbReference>
<dbReference type="GO" id="GO:0004573">
    <property type="term" value="F:Glc3Man9GlcNAc2 oligosaccharide glucosidase activity"/>
    <property type="evidence" value="ECO:0007669"/>
    <property type="project" value="InterPro"/>
</dbReference>
<evidence type="ECO:0000313" key="6">
    <source>
        <dbReference type="Proteomes" id="UP000238362"/>
    </source>
</evidence>
<keyword evidence="2" id="KW-0378">Hydrolase</keyword>
<evidence type="ECO:0000259" key="4">
    <source>
        <dbReference type="Pfam" id="PF22422"/>
    </source>
</evidence>
<accession>A0A2T0M1H5</accession>
<dbReference type="OrthoDB" id="9781878at2"/>
<dbReference type="SUPFAM" id="SSF48208">
    <property type="entry name" value="Six-hairpin glycosidases"/>
    <property type="match status" value="1"/>
</dbReference>
<comment type="caution">
    <text evidence="5">The sequence shown here is derived from an EMBL/GenBank/DDBJ whole genome shotgun (WGS) entry which is preliminary data.</text>
</comment>
<dbReference type="EMBL" id="PVNH01000002">
    <property type="protein sequence ID" value="PRX50421.1"/>
    <property type="molecule type" value="Genomic_DNA"/>
</dbReference>
<dbReference type="GO" id="GO:0006487">
    <property type="term" value="P:protein N-linked glycosylation"/>
    <property type="evidence" value="ECO:0007669"/>
    <property type="project" value="TreeGrafter"/>
</dbReference>
<gene>
    <name evidence="5" type="ORF">B0I33_102542</name>
</gene>
<reference evidence="5 6" key="1">
    <citation type="submission" date="2018-03" db="EMBL/GenBank/DDBJ databases">
        <title>Genomic Encyclopedia of Type Strains, Phase III (KMG-III): the genomes of soil and plant-associated and newly described type strains.</title>
        <authorList>
            <person name="Whitman W."/>
        </authorList>
    </citation>
    <scope>NUCLEOTIDE SEQUENCE [LARGE SCALE GENOMIC DNA]</scope>
    <source>
        <strain evidence="5 6">CGMCC 4.7125</strain>
    </source>
</reference>
<evidence type="ECO:0000256" key="3">
    <source>
        <dbReference type="ARBA" id="ARBA00023295"/>
    </source>
</evidence>
<organism evidence="5 6">
    <name type="scientific">Prauserella shujinwangii</name>
    <dbReference type="NCBI Taxonomy" id="1453103"/>
    <lineage>
        <taxon>Bacteria</taxon>
        <taxon>Bacillati</taxon>
        <taxon>Actinomycetota</taxon>
        <taxon>Actinomycetes</taxon>
        <taxon>Pseudonocardiales</taxon>
        <taxon>Pseudonocardiaceae</taxon>
        <taxon>Prauserella</taxon>
    </lineage>
</organism>
<evidence type="ECO:0000256" key="1">
    <source>
        <dbReference type="ARBA" id="ARBA00010833"/>
    </source>
</evidence>
<dbReference type="Proteomes" id="UP000238362">
    <property type="component" value="Unassembled WGS sequence"/>
</dbReference>
<dbReference type="Pfam" id="PF22422">
    <property type="entry name" value="MGH1-like_GH"/>
    <property type="match status" value="1"/>
</dbReference>
<dbReference type="InterPro" id="IPR004888">
    <property type="entry name" value="Glycoside_hydrolase_63"/>
</dbReference>
<protein>
    <recommendedName>
        <fullName evidence="4">Mannosylglycerate hydrolase MGH1-like glycoside hydrolase domain-containing protein</fullName>
    </recommendedName>
</protein>
<sequence>MTAARTPPRISSTGLAARAAVVLRDNDTGTLVTASPRLYPHMWSWDAAFIAVGLAHLDVGRAVAELDTLLDAQWRDGMIPHIVFTGATDYFPGPDRWGTDAAPQRPRHVRTSGICQPAVHAIAVHRIVNVARRTSAADAELARRFAERAWPGLYRWHRWLVRHRLPDPSGLVTIVHGWESGMDNSPRWDLPYAAVRPGPDLPPYVRLDLAGVGHPGERPSDDEYDRYLWLVEQMRRAGYRPDEVVRTSDFLVGDVFGTALFALACDVLAKLGDDLGQNRAEIAALRAWSARARAAVAASCRPGTGLARDRDVRADRWLDAETLAGFAPLLCGGAGTRVEARLLDLLDGPRWAGHPALLAAVPPSVSPHSPDFDARRYWRGPQWPVLAWLLGWAFERRGWSQRAAGLREQGLRLVSDGSFGEYYEPFTGEPLGSTRQSWTAAVVLDWLCGP</sequence>
<dbReference type="InterPro" id="IPR008928">
    <property type="entry name" value="6-hairpin_glycosidase_sf"/>
</dbReference>
<dbReference type="RefSeq" id="WP_106177507.1">
    <property type="nucleotide sequence ID" value="NZ_PVNH01000002.1"/>
</dbReference>
<evidence type="ECO:0000256" key="2">
    <source>
        <dbReference type="ARBA" id="ARBA00022801"/>
    </source>
</evidence>
<keyword evidence="3" id="KW-0326">Glycosidase</keyword>
<keyword evidence="6" id="KW-1185">Reference proteome</keyword>
<dbReference type="InterPro" id="IPR054491">
    <property type="entry name" value="MGH1-like_GH"/>
</dbReference>
<dbReference type="GO" id="GO:0009311">
    <property type="term" value="P:oligosaccharide metabolic process"/>
    <property type="evidence" value="ECO:0007669"/>
    <property type="project" value="InterPro"/>
</dbReference>
<feature type="domain" description="Mannosylglycerate hydrolase MGH1-like glycoside hydrolase" evidence="4">
    <location>
        <begin position="39"/>
        <end position="439"/>
    </location>
</feature>
<proteinExistence type="inferred from homology"/>
<dbReference type="AlphaFoldDB" id="A0A2T0M1H5"/>